<feature type="domain" description="LysM" evidence="2">
    <location>
        <begin position="10"/>
        <end position="54"/>
    </location>
</feature>
<organism evidence="3 4">
    <name type="scientific">Escallonia rubra</name>
    <dbReference type="NCBI Taxonomy" id="112253"/>
    <lineage>
        <taxon>Eukaryota</taxon>
        <taxon>Viridiplantae</taxon>
        <taxon>Streptophyta</taxon>
        <taxon>Embryophyta</taxon>
        <taxon>Tracheophyta</taxon>
        <taxon>Spermatophyta</taxon>
        <taxon>Magnoliopsida</taxon>
        <taxon>eudicotyledons</taxon>
        <taxon>Gunneridae</taxon>
        <taxon>Pentapetalae</taxon>
        <taxon>asterids</taxon>
        <taxon>campanulids</taxon>
        <taxon>Escalloniales</taxon>
        <taxon>Escalloniaceae</taxon>
        <taxon>Escallonia</taxon>
    </lineage>
</organism>
<evidence type="ECO:0000259" key="2">
    <source>
        <dbReference type="PROSITE" id="PS51782"/>
    </source>
</evidence>
<dbReference type="Gene3D" id="3.10.350.10">
    <property type="entry name" value="LysM domain"/>
    <property type="match status" value="1"/>
</dbReference>
<evidence type="ECO:0000313" key="3">
    <source>
        <dbReference type="EMBL" id="KAK2977103.1"/>
    </source>
</evidence>
<dbReference type="InterPro" id="IPR018392">
    <property type="entry name" value="LysM"/>
</dbReference>
<sequence length="85" mass="9133">MAEAAPSCDTWFVVRSEDTCFSIAQAFRLTSDLFVLLNPNLSCTALSVGQRTSTLSSIDHITMLFVSSCLPCGVFVLLVTLKAGL</sequence>
<proteinExistence type="predicted"/>
<dbReference type="InterPro" id="IPR036779">
    <property type="entry name" value="LysM_dom_sf"/>
</dbReference>
<evidence type="ECO:0000313" key="4">
    <source>
        <dbReference type="Proteomes" id="UP001187471"/>
    </source>
</evidence>
<accession>A0AA88QVE7</accession>
<dbReference type="Proteomes" id="UP001187471">
    <property type="component" value="Unassembled WGS sequence"/>
</dbReference>
<dbReference type="EMBL" id="JAVXUO010002007">
    <property type="protein sequence ID" value="KAK2977103.1"/>
    <property type="molecule type" value="Genomic_DNA"/>
</dbReference>
<gene>
    <name evidence="3" type="ORF">RJ640_017627</name>
</gene>
<evidence type="ECO:0000256" key="1">
    <source>
        <dbReference type="SAM" id="Phobius"/>
    </source>
</evidence>
<dbReference type="SUPFAM" id="SSF54106">
    <property type="entry name" value="LysM domain"/>
    <property type="match status" value="1"/>
</dbReference>
<feature type="transmembrane region" description="Helical" evidence="1">
    <location>
        <begin position="61"/>
        <end position="81"/>
    </location>
</feature>
<protein>
    <recommendedName>
        <fullName evidence="2">LysM domain-containing protein</fullName>
    </recommendedName>
</protein>
<keyword evidence="1" id="KW-1133">Transmembrane helix</keyword>
<dbReference type="CDD" id="cd00118">
    <property type="entry name" value="LysM"/>
    <property type="match status" value="1"/>
</dbReference>
<dbReference type="PROSITE" id="PS51782">
    <property type="entry name" value="LYSM"/>
    <property type="match status" value="1"/>
</dbReference>
<reference evidence="3" key="1">
    <citation type="submission" date="2022-12" db="EMBL/GenBank/DDBJ databases">
        <title>Draft genome assemblies for two species of Escallonia (Escalloniales).</title>
        <authorList>
            <person name="Chanderbali A."/>
            <person name="Dervinis C."/>
            <person name="Anghel I."/>
            <person name="Soltis D."/>
            <person name="Soltis P."/>
            <person name="Zapata F."/>
        </authorList>
    </citation>
    <scope>NUCLEOTIDE SEQUENCE</scope>
    <source>
        <strain evidence="3">UCBG92.1500</strain>
        <tissue evidence="3">Leaf</tissue>
    </source>
</reference>
<keyword evidence="1" id="KW-0812">Transmembrane</keyword>
<keyword evidence="4" id="KW-1185">Reference proteome</keyword>
<comment type="caution">
    <text evidence="3">The sequence shown here is derived from an EMBL/GenBank/DDBJ whole genome shotgun (WGS) entry which is preliminary data.</text>
</comment>
<dbReference type="Pfam" id="PF01476">
    <property type="entry name" value="LysM"/>
    <property type="match status" value="1"/>
</dbReference>
<name>A0AA88QVE7_9ASTE</name>
<dbReference type="AlphaFoldDB" id="A0AA88QVE7"/>
<dbReference type="SMART" id="SM00257">
    <property type="entry name" value="LysM"/>
    <property type="match status" value="1"/>
</dbReference>
<keyword evidence="1" id="KW-0472">Membrane</keyword>